<keyword evidence="2 6" id="KW-0812">Transmembrane</keyword>
<dbReference type="GO" id="GO:0022857">
    <property type="term" value="F:transmembrane transporter activity"/>
    <property type="evidence" value="ECO:0007669"/>
    <property type="project" value="InterPro"/>
</dbReference>
<dbReference type="CTD" id="190377"/>
<protein>
    <submittedName>
        <fullName evidence="8">Major facilitator superfamily (MFS) profile domain-containing protein</fullName>
    </submittedName>
</protein>
<dbReference type="Reactome" id="R-CEL-549127">
    <property type="pathway name" value="Organic cation transport"/>
</dbReference>
<proteinExistence type="predicted"/>
<dbReference type="SMR" id="O18247"/>
<feature type="transmembrane region" description="Helical" evidence="6">
    <location>
        <begin position="323"/>
        <end position="344"/>
    </location>
</feature>
<dbReference type="KEGG" id="cel:CELE_Y57G11C.23"/>
<dbReference type="Reactome" id="R-CEL-2161517">
    <property type="pathway name" value="Abacavir transmembrane transport"/>
</dbReference>
<evidence type="ECO:0000256" key="4">
    <source>
        <dbReference type="ARBA" id="ARBA00023136"/>
    </source>
</evidence>
<feature type="transmembrane region" description="Helical" evidence="6">
    <location>
        <begin position="103"/>
        <end position="121"/>
    </location>
</feature>
<dbReference type="GO" id="GO:0016020">
    <property type="term" value="C:membrane"/>
    <property type="evidence" value="ECO:0007669"/>
    <property type="project" value="UniProtKB-SubCell"/>
</dbReference>
<dbReference type="PROSITE" id="PS50850">
    <property type="entry name" value="MFS"/>
    <property type="match status" value="1"/>
</dbReference>
<evidence type="ECO:0000256" key="2">
    <source>
        <dbReference type="ARBA" id="ARBA00022692"/>
    </source>
</evidence>
<dbReference type="GeneID" id="190377"/>
<dbReference type="InterPro" id="IPR005828">
    <property type="entry name" value="MFS_sugar_transport-like"/>
</dbReference>
<evidence type="ECO:0000313" key="8">
    <source>
        <dbReference type="EMBL" id="CAB16524.2"/>
    </source>
</evidence>
<feature type="transmembrane region" description="Helical" evidence="6">
    <location>
        <begin position="356"/>
        <end position="377"/>
    </location>
</feature>
<feature type="region of interest" description="Disordered" evidence="5">
    <location>
        <begin position="481"/>
        <end position="529"/>
    </location>
</feature>
<dbReference type="Pfam" id="PF00083">
    <property type="entry name" value="Sugar_tr"/>
    <property type="match status" value="1"/>
</dbReference>
<dbReference type="AGR" id="WB:WBGene00013318"/>
<keyword evidence="3 6" id="KW-1133">Transmembrane helix</keyword>
<dbReference type="UCSC" id="Y57G11C.23">
    <property type="organism name" value="c. elegans"/>
</dbReference>
<reference evidence="8 9" key="1">
    <citation type="journal article" date="1998" name="Science">
        <title>Genome sequence of the nematode C. elegans: a platform for investigating biology.</title>
        <authorList>
            <consortium name="The C. elegans sequencing consortium"/>
            <person name="Sulson J.E."/>
            <person name="Waterston R."/>
        </authorList>
    </citation>
    <scope>NUCLEOTIDE SEQUENCE [LARGE SCALE GENOMIC DNA]</scope>
    <source>
        <strain evidence="8 9">Bristol N2</strain>
    </source>
</reference>
<feature type="transmembrane region" description="Helical" evidence="6">
    <location>
        <begin position="417"/>
        <end position="435"/>
    </location>
</feature>
<dbReference type="Proteomes" id="UP000001940">
    <property type="component" value="Chromosome IV"/>
</dbReference>
<sequence length="529" mass="60265">MGCIKGAWRLDIGLMILYQMTLFFSVQMLFVIFLEYMPKTHCTEDRYCYKLKNKCMSDFDRHSDSDVCPFASTNFDQCVVAANKTDFYSAQYEYQQDCTGLKYFSSSTSTFLGTLVGNLILGYLSDTIGRRPVYIFSILLGVPSVILSAALNDVMSFYIFRFLVGFAIAGTLTVGWTYASEMVIPSRRFRLRTFPNWANARMMQVGVSWLAGEWRLASYLCAALSATVLPMIWYLPESPVFLEQKKKYKRAERSREKIAGICQLEYEPKAREEMQDLKKITPIKLLKSPVLRTNFLVLCWMWFYVGMSVYITDLNSGDMAENFYVGQFLCGLVLTVSKIMIGILEPKIPWLGRRCLFISSQIIAILAYITILTALWTRNKVSWWYTVAYILAYAGQSLCLETCYLSLAELMPTDVRTISGALMNILMKIGTILASTTKPIKFWYEPLLFIINTIICTGGLIIVWKYLPESKNMNMQLVGQDDIDEDEDDDSNKTEKPSEIPSEATKSVKTSTEATEMESEVETEKSSTS</sequence>
<dbReference type="InterPro" id="IPR020846">
    <property type="entry name" value="MFS_dom"/>
</dbReference>
<evidence type="ECO:0000256" key="5">
    <source>
        <dbReference type="SAM" id="MobiDB-lite"/>
    </source>
</evidence>
<feature type="domain" description="Major facilitator superfamily (MFS) profile" evidence="7">
    <location>
        <begin position="14"/>
        <end position="471"/>
    </location>
</feature>
<keyword evidence="9" id="KW-1185">Reference proteome</keyword>
<feature type="transmembrane region" description="Helical" evidence="6">
    <location>
        <begin position="447"/>
        <end position="467"/>
    </location>
</feature>
<dbReference type="OMA" id="KFWYEPL"/>
<dbReference type="PaxDb" id="6239-Y57G11C.23"/>
<dbReference type="AlphaFoldDB" id="O18247"/>
<dbReference type="OrthoDB" id="5296287at2759"/>
<feature type="compositionally biased region" description="Acidic residues" evidence="5">
    <location>
        <begin position="481"/>
        <end position="490"/>
    </location>
</feature>
<dbReference type="Reactome" id="R-CEL-9749641">
    <property type="pathway name" value="Aspirin ADME"/>
</dbReference>
<evidence type="ECO:0000313" key="10">
    <source>
        <dbReference type="WormBase" id="Y57G11C.23"/>
    </source>
</evidence>
<feature type="transmembrane region" description="Helical" evidence="6">
    <location>
        <begin position="133"/>
        <end position="151"/>
    </location>
</feature>
<dbReference type="Gene3D" id="1.20.1250.20">
    <property type="entry name" value="MFS general substrate transporter like domains"/>
    <property type="match status" value="1"/>
</dbReference>
<feature type="transmembrane region" description="Helical" evidence="6">
    <location>
        <begin position="157"/>
        <end position="179"/>
    </location>
</feature>
<feature type="transmembrane region" description="Helical" evidence="6">
    <location>
        <begin position="383"/>
        <end position="405"/>
    </location>
</feature>
<feature type="transmembrane region" description="Helical" evidence="6">
    <location>
        <begin position="12"/>
        <end position="34"/>
    </location>
</feature>
<evidence type="ECO:0000256" key="1">
    <source>
        <dbReference type="ARBA" id="ARBA00004141"/>
    </source>
</evidence>
<comment type="subcellular location">
    <subcellularLocation>
        <location evidence="1">Membrane</location>
        <topology evidence="1">Multi-pass membrane protein</topology>
    </subcellularLocation>
</comment>
<dbReference type="Reactome" id="R-CEL-442660">
    <property type="pathway name" value="Na+/Cl- dependent neurotransmitter transporters"/>
</dbReference>
<dbReference type="HOGENOM" id="CLU_001265_33_8_1"/>
<dbReference type="STRING" id="6239.Y57G11C.23.1"/>
<dbReference type="InParanoid" id="O18247"/>
<dbReference type="PANTHER" id="PTHR24064">
    <property type="entry name" value="SOLUTE CARRIER FAMILY 22 MEMBER"/>
    <property type="match status" value="1"/>
</dbReference>
<dbReference type="eggNOG" id="KOG0255">
    <property type="taxonomic scope" value="Eukaryota"/>
</dbReference>
<dbReference type="Bgee" id="WBGene00013318">
    <property type="expression patterns" value="Expressed in adult organism and 1 other cell type or tissue"/>
</dbReference>
<evidence type="ECO:0000256" key="3">
    <source>
        <dbReference type="ARBA" id="ARBA00022989"/>
    </source>
</evidence>
<dbReference type="EMBL" id="BX284604">
    <property type="protein sequence ID" value="CAB16524.2"/>
    <property type="molecule type" value="Genomic_DNA"/>
</dbReference>
<evidence type="ECO:0000256" key="6">
    <source>
        <dbReference type="SAM" id="Phobius"/>
    </source>
</evidence>
<dbReference type="Reactome" id="R-CEL-112311">
    <property type="pathway name" value="Neurotransmitter clearance"/>
</dbReference>
<accession>O18247</accession>
<name>O18247_CAEEL</name>
<evidence type="ECO:0000259" key="7">
    <source>
        <dbReference type="PROSITE" id="PS50850"/>
    </source>
</evidence>
<dbReference type="Reactome" id="R-CEL-9793528">
    <property type="pathway name" value="Ciprofloxacin ADME"/>
</dbReference>
<dbReference type="Reactome" id="R-CEL-181430">
    <property type="pathway name" value="Norepinephrine Neurotransmitter Release Cycle"/>
</dbReference>
<dbReference type="SUPFAM" id="SSF103473">
    <property type="entry name" value="MFS general substrate transporter"/>
    <property type="match status" value="1"/>
</dbReference>
<feature type="transmembrane region" description="Helical" evidence="6">
    <location>
        <begin position="293"/>
        <end position="311"/>
    </location>
</feature>
<dbReference type="PhylomeDB" id="O18247"/>
<dbReference type="Reactome" id="R-CEL-561048">
    <property type="pathway name" value="Organic anion transport"/>
</dbReference>
<dbReference type="FunCoup" id="O18247">
    <property type="interactions" value="5"/>
</dbReference>
<keyword evidence="4 6" id="KW-0472">Membrane</keyword>
<dbReference type="RefSeq" id="NP_502801.2">
    <property type="nucleotide sequence ID" value="NM_070400.2"/>
</dbReference>
<organism evidence="8 9">
    <name type="scientific">Caenorhabditis elegans</name>
    <dbReference type="NCBI Taxonomy" id="6239"/>
    <lineage>
        <taxon>Eukaryota</taxon>
        <taxon>Metazoa</taxon>
        <taxon>Ecdysozoa</taxon>
        <taxon>Nematoda</taxon>
        <taxon>Chromadorea</taxon>
        <taxon>Rhabditida</taxon>
        <taxon>Rhabditina</taxon>
        <taxon>Rhabditomorpha</taxon>
        <taxon>Rhabditoidea</taxon>
        <taxon>Rhabditidae</taxon>
        <taxon>Peloderinae</taxon>
        <taxon>Caenorhabditis</taxon>
    </lineage>
</organism>
<dbReference type="InterPro" id="IPR036259">
    <property type="entry name" value="MFS_trans_sf"/>
</dbReference>
<gene>
    <name evidence="8" type="ORF">CELE_Y57G11C.23</name>
    <name evidence="8 10" type="ORF">Y57G11C.23</name>
</gene>
<dbReference type="Reactome" id="R-CEL-200425">
    <property type="pathway name" value="Carnitine shuttle"/>
</dbReference>
<evidence type="ECO:0000313" key="9">
    <source>
        <dbReference type="Proteomes" id="UP000001940"/>
    </source>
</evidence>
<dbReference type="WormBase" id="Y57G11C.23">
    <property type="protein sequence ID" value="CE44480"/>
    <property type="gene ID" value="WBGene00013318"/>
</dbReference>